<gene>
    <name evidence="1" type="ORF">EJA06_016580</name>
</gene>
<evidence type="ECO:0000313" key="2">
    <source>
        <dbReference type="Proteomes" id="UP000282800"/>
    </source>
</evidence>
<dbReference type="AlphaFoldDB" id="A0A482U761"/>
<sequence length="419" mass="47311">MKAEDWKTLGKALMDNSDLLEELASADDTGIPEPDRQNKTAAWLVSKGLIDSDNNMLHLSSLLLDIGAQVSIQGFERAAPDLKETLISIQQHCESYHAAKADNSPEDMERHLKRLSHTTRQVISHLRDEYLLARNFIEGGYGYSTRLSDRLRDIQNAMGRLRRLHDKLKLFSFRSLHRLTGRDRTLLRLLTSEIQGSLHSAVMRNRSELDELINRLDKLSLTVRKRSRLRQVVHAVDAFLLAGNPVDLDPLLEQADALACLPAQPLTISGSPYTHGSSDEGFEAIEQLMASLPQPKERGAPIESGKPRESVVVPVQEQTTEAMETPFARRHLGVMLRQLIDTRQSQSATAYWKAHGDTEVDLRIWLYALDNYIQLQEAMSKKLGKRLNYRLEAEFAPFPPTSANRLVLDLKLVRSQRAG</sequence>
<evidence type="ECO:0000313" key="1">
    <source>
        <dbReference type="EMBL" id="RYJ60907.1"/>
    </source>
</evidence>
<accession>A0A482U761</accession>
<dbReference type="Proteomes" id="UP000282800">
    <property type="component" value="Unassembled WGS sequence"/>
</dbReference>
<dbReference type="EMBL" id="RWYU02000007">
    <property type="protein sequence ID" value="RYJ60907.1"/>
    <property type="molecule type" value="Genomic_DNA"/>
</dbReference>
<organism evidence="1 2">
    <name type="scientific">Pseudomonas songnenensis</name>
    <dbReference type="NCBI Taxonomy" id="1176259"/>
    <lineage>
        <taxon>Bacteria</taxon>
        <taxon>Pseudomonadati</taxon>
        <taxon>Pseudomonadota</taxon>
        <taxon>Gammaproteobacteria</taxon>
        <taxon>Pseudomonadales</taxon>
        <taxon>Pseudomonadaceae</taxon>
        <taxon>Pseudomonas</taxon>
    </lineage>
</organism>
<reference evidence="1 2" key="1">
    <citation type="submission" date="2019-01" db="EMBL/GenBank/DDBJ databases">
        <title>High-quality draft genome of. Pseudomonas songnenensis str. L103, a full-fledged denitrifier isolated from 100 meters deep aquifer in a heavily nitrogen fertilized agricultural area.</title>
        <authorList>
            <person name="Liu M."/>
            <person name="Liu B."/>
        </authorList>
    </citation>
    <scope>NUCLEOTIDE SEQUENCE [LARGE SCALE GENOMIC DNA]</scope>
    <source>
        <strain evidence="1 2">L103</strain>
    </source>
</reference>
<name>A0A482U761_9PSED</name>
<comment type="caution">
    <text evidence="1">The sequence shown here is derived from an EMBL/GenBank/DDBJ whole genome shotgun (WGS) entry which is preliminary data.</text>
</comment>
<proteinExistence type="predicted"/>
<dbReference type="OrthoDB" id="6774771at2"/>
<protein>
    <submittedName>
        <fullName evidence="1">Uncharacterized protein</fullName>
    </submittedName>
</protein>
<dbReference type="RefSeq" id="WP_126190085.1">
    <property type="nucleotide sequence ID" value="NZ_RWYU02000007.1"/>
</dbReference>